<keyword evidence="4" id="KW-0547">Nucleotide-binding</keyword>
<dbReference type="Pfam" id="PF09334">
    <property type="entry name" value="tRNA-synt_1g"/>
    <property type="match status" value="1"/>
</dbReference>
<protein>
    <recommendedName>
        <fullName evidence="2">leucine--tRNA ligase</fullName>
        <ecNumber evidence="2">6.1.1.4</ecNumber>
    </recommendedName>
</protein>
<evidence type="ECO:0000259" key="8">
    <source>
        <dbReference type="Pfam" id="PF09334"/>
    </source>
</evidence>
<dbReference type="GO" id="GO:0005829">
    <property type="term" value="C:cytosol"/>
    <property type="evidence" value="ECO:0007669"/>
    <property type="project" value="TreeGrafter"/>
</dbReference>
<evidence type="ECO:0000256" key="5">
    <source>
        <dbReference type="ARBA" id="ARBA00022840"/>
    </source>
</evidence>
<dbReference type="EMBL" id="UINC01032513">
    <property type="protein sequence ID" value="SVB20302.1"/>
    <property type="molecule type" value="Genomic_DNA"/>
</dbReference>
<dbReference type="PANTHER" id="PTHR43740">
    <property type="entry name" value="LEUCYL-TRNA SYNTHETASE"/>
    <property type="match status" value="1"/>
</dbReference>
<dbReference type="GO" id="GO:0004823">
    <property type="term" value="F:leucine-tRNA ligase activity"/>
    <property type="evidence" value="ECO:0007669"/>
    <property type="project" value="UniProtKB-EC"/>
</dbReference>
<keyword evidence="5" id="KW-0067">ATP-binding</keyword>
<gene>
    <name evidence="9" type="ORF">METZ01_LOCUS173156</name>
</gene>
<evidence type="ECO:0000256" key="3">
    <source>
        <dbReference type="ARBA" id="ARBA00022598"/>
    </source>
</evidence>
<evidence type="ECO:0000256" key="6">
    <source>
        <dbReference type="ARBA" id="ARBA00022917"/>
    </source>
</evidence>
<dbReference type="Gene3D" id="3.40.50.620">
    <property type="entry name" value="HUPs"/>
    <property type="match status" value="1"/>
</dbReference>
<dbReference type="InterPro" id="IPR015413">
    <property type="entry name" value="Methionyl/Leucyl_tRNA_Synth"/>
</dbReference>
<evidence type="ECO:0000256" key="7">
    <source>
        <dbReference type="ARBA" id="ARBA00023146"/>
    </source>
</evidence>
<dbReference type="PRINTS" id="PR00985">
    <property type="entry name" value="TRNASYNTHLEU"/>
</dbReference>
<evidence type="ECO:0000256" key="1">
    <source>
        <dbReference type="ARBA" id="ARBA00005594"/>
    </source>
</evidence>
<keyword evidence="3" id="KW-0436">Ligase</keyword>
<reference evidence="9" key="1">
    <citation type="submission" date="2018-05" db="EMBL/GenBank/DDBJ databases">
        <authorList>
            <person name="Lanie J.A."/>
            <person name="Ng W.-L."/>
            <person name="Kazmierczak K.M."/>
            <person name="Andrzejewski T.M."/>
            <person name="Davidsen T.M."/>
            <person name="Wayne K.J."/>
            <person name="Tettelin H."/>
            <person name="Glass J.I."/>
            <person name="Rusch D."/>
            <person name="Podicherti R."/>
            <person name="Tsui H.-C.T."/>
            <person name="Winkler M.E."/>
        </authorList>
    </citation>
    <scope>NUCLEOTIDE SEQUENCE</scope>
</reference>
<dbReference type="EC" id="6.1.1.4" evidence="2"/>
<proteinExistence type="inferred from homology"/>
<organism evidence="9">
    <name type="scientific">marine metagenome</name>
    <dbReference type="NCBI Taxonomy" id="408172"/>
    <lineage>
        <taxon>unclassified sequences</taxon>
        <taxon>metagenomes</taxon>
        <taxon>ecological metagenomes</taxon>
    </lineage>
</organism>
<dbReference type="Gene3D" id="1.10.730.10">
    <property type="entry name" value="Isoleucyl-tRNA Synthetase, Domain 1"/>
    <property type="match status" value="1"/>
</dbReference>
<name>A0A382C3G4_9ZZZZ</name>
<dbReference type="PROSITE" id="PS00178">
    <property type="entry name" value="AA_TRNA_LIGASE_I"/>
    <property type="match status" value="1"/>
</dbReference>
<dbReference type="AlphaFoldDB" id="A0A382C3G4"/>
<dbReference type="GO" id="GO:0006429">
    <property type="term" value="P:leucyl-tRNA aminoacylation"/>
    <property type="evidence" value="ECO:0007669"/>
    <property type="project" value="InterPro"/>
</dbReference>
<feature type="non-terminal residue" evidence="9">
    <location>
        <position position="197"/>
    </location>
</feature>
<dbReference type="GO" id="GO:0005524">
    <property type="term" value="F:ATP binding"/>
    <property type="evidence" value="ECO:0007669"/>
    <property type="project" value="UniProtKB-KW"/>
</dbReference>
<accession>A0A382C3G4</accession>
<dbReference type="InterPro" id="IPR002302">
    <property type="entry name" value="Leu-tRNA-ligase"/>
</dbReference>
<comment type="similarity">
    <text evidence="1">Belongs to the class-I aminoacyl-tRNA synthetase family.</text>
</comment>
<dbReference type="SUPFAM" id="SSF52374">
    <property type="entry name" value="Nucleotidylyl transferase"/>
    <property type="match status" value="1"/>
</dbReference>
<dbReference type="PANTHER" id="PTHR43740:SF2">
    <property type="entry name" value="LEUCINE--TRNA LIGASE, MITOCHONDRIAL"/>
    <property type="match status" value="1"/>
</dbReference>
<feature type="domain" description="Methionyl/Leucyl tRNA synthetase" evidence="8">
    <location>
        <begin position="39"/>
        <end position="184"/>
    </location>
</feature>
<keyword evidence="6" id="KW-0648">Protein biosynthesis</keyword>
<keyword evidence="7" id="KW-0030">Aminoacyl-tRNA synthetase</keyword>
<evidence type="ECO:0000256" key="2">
    <source>
        <dbReference type="ARBA" id="ARBA00013164"/>
    </source>
</evidence>
<dbReference type="InterPro" id="IPR001412">
    <property type="entry name" value="aa-tRNA-synth_I_CS"/>
</dbReference>
<sequence length="197" mass="23145">MAYDAQEVETRWQKAWADAGAFEAEIDHSKPKFYCLEMFPYPSGSMHMGHVRNYSIGDAMARFHRLMGSNVLYPMGYDSFGMPAENAAKKEGGHPHTVTHRNIASIRADQERMGYSYDWRRLFATSDVDYYRWNQQMFLMLNERGLVEHKMAPVNWCVDCDTVLANEQVKNNRCWRCGLEVVQRDMMQWFLHMTEYS</sequence>
<dbReference type="InterPro" id="IPR014729">
    <property type="entry name" value="Rossmann-like_a/b/a_fold"/>
</dbReference>
<evidence type="ECO:0000256" key="4">
    <source>
        <dbReference type="ARBA" id="ARBA00022741"/>
    </source>
</evidence>
<evidence type="ECO:0000313" key="9">
    <source>
        <dbReference type="EMBL" id="SVB20302.1"/>
    </source>
</evidence>